<dbReference type="InterPro" id="IPR016064">
    <property type="entry name" value="NAD/diacylglycerol_kinase_sf"/>
</dbReference>
<keyword evidence="4 8" id="KW-0418">Kinase</keyword>
<proteinExistence type="inferred from homology"/>
<comment type="caution">
    <text evidence="8">Lacks conserved residue(s) required for the propagation of feature annotation.</text>
</comment>
<dbReference type="PANTHER" id="PTHR20275">
    <property type="entry name" value="NAD KINASE"/>
    <property type="match status" value="1"/>
</dbReference>
<evidence type="ECO:0000256" key="3">
    <source>
        <dbReference type="ARBA" id="ARBA00022741"/>
    </source>
</evidence>
<keyword evidence="3 8" id="KW-0547">Nucleotide-binding</keyword>
<dbReference type="Gene3D" id="2.60.200.30">
    <property type="entry name" value="Probable inorganic polyphosphate/atp-NAD kinase, domain 2"/>
    <property type="match status" value="1"/>
</dbReference>
<feature type="binding site" evidence="8">
    <location>
        <position position="166"/>
    </location>
    <ligand>
        <name>NAD(+)</name>
        <dbReference type="ChEBI" id="CHEBI:57540"/>
    </ligand>
</feature>
<sequence>MLVGIVARRGNRRASFLAADIRDRLQNADVEVWLDEATAEAHEQSGHPVSAMDACDLVVAIGGDGTFLFAARGVGDTPIVGINLGEVGFLNAIGPEEAVEAVLNEVEALRAGELTVREAPRLVAEGDDWVSPAAVNEIVLQGAQRGPAGGIDLETRVDGSLFSSGRADGVLAATPTGSTAYNLSEGGPLVHPEAEAVVLNEMCAESGMPPLAVGLDSEITVRLAGAPEAHVIVDGRVTRSPEPPTTVTIRTADTPIRLAGPDTEFFEALNKLE</sequence>
<dbReference type="PANTHER" id="PTHR20275:SF43">
    <property type="entry name" value="BIFUNCTIONAL NADP PHOSPHATASE_NAD KINASE"/>
    <property type="match status" value="1"/>
</dbReference>
<dbReference type="Pfam" id="PF01513">
    <property type="entry name" value="NAD_kinase"/>
    <property type="match status" value="1"/>
</dbReference>
<dbReference type="PATRIC" id="fig|699431.3.peg.2524"/>
<comment type="catalytic activity">
    <reaction evidence="8">
        <text>NAD(+) + ATP = ADP + NADP(+) + H(+)</text>
        <dbReference type="Rhea" id="RHEA:18629"/>
        <dbReference type="ChEBI" id="CHEBI:15378"/>
        <dbReference type="ChEBI" id="CHEBI:30616"/>
        <dbReference type="ChEBI" id="CHEBI:57540"/>
        <dbReference type="ChEBI" id="CHEBI:58349"/>
        <dbReference type="ChEBI" id="CHEBI:456216"/>
        <dbReference type="EC" id="2.7.1.23"/>
    </reaction>
</comment>
<feature type="binding site" evidence="8">
    <location>
        <position position="168"/>
    </location>
    <ligand>
        <name>NAD(+)</name>
        <dbReference type="ChEBI" id="CHEBI:57540"/>
    </ligand>
</feature>
<comment type="subcellular location">
    <subcellularLocation>
        <location evidence="8">Cytoplasm</location>
    </subcellularLocation>
</comment>
<comment type="similarity">
    <text evidence="8">Belongs to the NAD kinase family.</text>
</comment>
<dbReference type="GO" id="GO:0005737">
    <property type="term" value="C:cytoplasm"/>
    <property type="evidence" value="ECO:0007669"/>
    <property type="project" value="UniProtKB-SubCell"/>
</dbReference>
<evidence type="ECO:0000256" key="4">
    <source>
        <dbReference type="ARBA" id="ARBA00022777"/>
    </source>
</evidence>
<dbReference type="GO" id="GO:0006741">
    <property type="term" value="P:NADP+ biosynthetic process"/>
    <property type="evidence" value="ECO:0007669"/>
    <property type="project" value="UniProtKB-UniRule"/>
</dbReference>
<keyword evidence="2 8" id="KW-0808">Transferase</keyword>
<reference evidence="10" key="1">
    <citation type="submission" date="2013-11" db="EMBL/GenBank/DDBJ databases">
        <authorList>
            <person name="Hoang H.T."/>
            <person name="Killian M.L."/>
            <person name="Madson D.M."/>
            <person name="Arruda P.H.E."/>
            <person name="Sun D."/>
            <person name="Schwartz K.J."/>
            <person name="Yoon K."/>
        </authorList>
    </citation>
    <scope>NUCLEOTIDE SEQUENCE [LARGE SCALE GENOMIC DNA]</scope>
    <source>
        <strain evidence="10">CDK2</strain>
    </source>
</reference>
<evidence type="ECO:0000313" key="10">
    <source>
        <dbReference type="Proteomes" id="UP000050535"/>
    </source>
</evidence>
<dbReference type="GO" id="GO:0003951">
    <property type="term" value="F:NAD+ kinase activity"/>
    <property type="evidence" value="ECO:0007669"/>
    <property type="project" value="UniProtKB-UniRule"/>
</dbReference>
<evidence type="ECO:0000313" key="9">
    <source>
        <dbReference type="EMBL" id="KPN31709.1"/>
    </source>
</evidence>
<gene>
    <name evidence="9" type="primary">ppnK_2</name>
    <name evidence="8" type="synonym">nadK</name>
    <name evidence="9" type="ORF">SY89_02458</name>
</gene>
<dbReference type="GO" id="GO:0019674">
    <property type="term" value="P:NAD+ metabolic process"/>
    <property type="evidence" value="ECO:0007669"/>
    <property type="project" value="InterPro"/>
</dbReference>
<accession>A0A0P7GR27</accession>
<evidence type="ECO:0000256" key="6">
    <source>
        <dbReference type="ARBA" id="ARBA00022857"/>
    </source>
</evidence>
<comment type="cofactor">
    <cofactor evidence="8">
        <name>a divalent metal cation</name>
        <dbReference type="ChEBI" id="CHEBI:60240"/>
    </cofactor>
</comment>
<dbReference type="AlphaFoldDB" id="A0A0P7GR27"/>
<dbReference type="HAMAP" id="MF_00361">
    <property type="entry name" value="NAD_kinase"/>
    <property type="match status" value="1"/>
</dbReference>
<dbReference type="InterPro" id="IPR002504">
    <property type="entry name" value="NADK"/>
</dbReference>
<protein>
    <recommendedName>
        <fullName evidence="8">NAD kinase</fullName>
        <ecNumber evidence="8">2.7.1.23</ecNumber>
    </recommendedName>
    <alternativeName>
        <fullName evidence="8">ATP-dependent NAD kinase</fullName>
    </alternativeName>
</protein>
<dbReference type="OrthoDB" id="77798at2157"/>
<dbReference type="STRING" id="699431.SY89_02458"/>
<feature type="binding site" evidence="8">
    <location>
        <begin position="64"/>
        <end position="65"/>
    </location>
    <ligand>
        <name>NAD(+)</name>
        <dbReference type="ChEBI" id="CHEBI:57540"/>
    </ligand>
</feature>
<dbReference type="Gene3D" id="3.40.50.10330">
    <property type="entry name" value="Probable inorganic polyphosphate/atp-NAD kinase, domain 1"/>
    <property type="match status" value="1"/>
</dbReference>
<dbReference type="GO" id="GO:0046872">
    <property type="term" value="F:metal ion binding"/>
    <property type="evidence" value="ECO:0007669"/>
    <property type="project" value="UniProtKB-UniRule"/>
</dbReference>
<keyword evidence="6 8" id="KW-0521">NADP</keyword>
<comment type="function">
    <text evidence="8">Involved in the regulation of the intracellular balance of NAD and NADP, and is a key enzyme in the biosynthesis of NADP. Catalyzes specifically the phosphorylation on 2'-hydroxyl of the adenosine moiety of NAD to yield NADP.</text>
</comment>
<organism evidence="9 10">
    <name type="scientific">Halolamina pelagica</name>
    <dbReference type="NCBI Taxonomy" id="699431"/>
    <lineage>
        <taxon>Archaea</taxon>
        <taxon>Methanobacteriati</taxon>
        <taxon>Methanobacteriota</taxon>
        <taxon>Stenosarchaea group</taxon>
        <taxon>Halobacteria</taxon>
        <taxon>Halobacteriales</taxon>
        <taxon>Haloferacaceae</taxon>
    </lineage>
</organism>
<keyword evidence="10" id="KW-1185">Reference proteome</keyword>
<comment type="caution">
    <text evidence="9">The sequence shown here is derived from an EMBL/GenBank/DDBJ whole genome shotgun (WGS) entry which is preliminary data.</text>
</comment>
<dbReference type="EC" id="2.7.1.23" evidence="8"/>
<evidence type="ECO:0000256" key="2">
    <source>
        <dbReference type="ARBA" id="ARBA00022679"/>
    </source>
</evidence>
<keyword evidence="5 8" id="KW-0067">ATP-binding</keyword>
<dbReference type="InterPro" id="IPR017438">
    <property type="entry name" value="ATP-NAD_kinase_N"/>
</dbReference>
<dbReference type="RefSeq" id="WP_054584212.1">
    <property type="nucleotide sequence ID" value="NZ_LGUC01000001.1"/>
</dbReference>
<dbReference type="Pfam" id="PF20143">
    <property type="entry name" value="NAD_kinase_C"/>
    <property type="match status" value="1"/>
</dbReference>
<evidence type="ECO:0000256" key="5">
    <source>
        <dbReference type="ARBA" id="ARBA00022840"/>
    </source>
</evidence>
<feature type="active site" description="Proton acceptor" evidence="8">
    <location>
        <position position="64"/>
    </location>
</feature>
<dbReference type="GO" id="GO:0005524">
    <property type="term" value="F:ATP binding"/>
    <property type="evidence" value="ECO:0007669"/>
    <property type="project" value="UniProtKB-KW"/>
</dbReference>
<dbReference type="Proteomes" id="UP000050535">
    <property type="component" value="Unassembled WGS sequence"/>
</dbReference>
<feature type="binding site" evidence="8">
    <location>
        <begin position="179"/>
        <end position="184"/>
    </location>
    <ligand>
        <name>NAD(+)</name>
        <dbReference type="ChEBI" id="CHEBI:57540"/>
    </ligand>
</feature>
<feature type="binding site" evidence="8">
    <location>
        <begin position="136"/>
        <end position="137"/>
    </location>
    <ligand>
        <name>NAD(+)</name>
        <dbReference type="ChEBI" id="CHEBI:57540"/>
    </ligand>
</feature>
<evidence type="ECO:0000256" key="7">
    <source>
        <dbReference type="ARBA" id="ARBA00023027"/>
    </source>
</evidence>
<dbReference type="EMBL" id="LGUC01000001">
    <property type="protein sequence ID" value="KPN31709.1"/>
    <property type="molecule type" value="Genomic_DNA"/>
</dbReference>
<dbReference type="SUPFAM" id="SSF111331">
    <property type="entry name" value="NAD kinase/diacylglycerol kinase-like"/>
    <property type="match status" value="1"/>
</dbReference>
<keyword evidence="7 8" id="KW-0520">NAD</keyword>
<evidence type="ECO:0000256" key="8">
    <source>
        <dbReference type="HAMAP-Rule" id="MF_00361"/>
    </source>
</evidence>
<keyword evidence="1 8" id="KW-0963">Cytoplasm</keyword>
<dbReference type="InterPro" id="IPR017437">
    <property type="entry name" value="ATP-NAD_kinase_PpnK-typ_C"/>
</dbReference>
<evidence type="ECO:0000256" key="1">
    <source>
        <dbReference type="ARBA" id="ARBA00022490"/>
    </source>
</evidence>
<name>A0A0P7GR27_9EURY</name>